<dbReference type="AlphaFoldDB" id="A0A024GPJ0"/>
<gene>
    <name evidence="1" type="ORF">BN9_099180</name>
</gene>
<dbReference type="Proteomes" id="UP000053237">
    <property type="component" value="Unassembled WGS sequence"/>
</dbReference>
<organism evidence="1 2">
    <name type="scientific">Albugo candida</name>
    <dbReference type="NCBI Taxonomy" id="65357"/>
    <lineage>
        <taxon>Eukaryota</taxon>
        <taxon>Sar</taxon>
        <taxon>Stramenopiles</taxon>
        <taxon>Oomycota</taxon>
        <taxon>Peronosporomycetes</taxon>
        <taxon>Albuginales</taxon>
        <taxon>Albuginaceae</taxon>
        <taxon>Albugo</taxon>
    </lineage>
</organism>
<keyword evidence="2" id="KW-1185">Reference proteome</keyword>
<dbReference type="InterPro" id="IPR052727">
    <property type="entry name" value="Rab4/Rab5_effector"/>
</dbReference>
<evidence type="ECO:0000313" key="2">
    <source>
        <dbReference type="Proteomes" id="UP000053237"/>
    </source>
</evidence>
<comment type="caution">
    <text evidence="1">The sequence shown here is derived from an EMBL/GenBank/DDBJ whole genome shotgun (WGS) entry which is preliminary data.</text>
</comment>
<dbReference type="PANTHER" id="PTHR13510">
    <property type="entry name" value="FYVE-FINGER-CONTAINING RAB5 EFFECTOR PROTEIN RABENOSYN-5-RELATED"/>
    <property type="match status" value="1"/>
</dbReference>
<accession>A0A024GPJ0</accession>
<sequence length="749" mass="86332">MVQQTTERRSSFAPNDLNTQRASRIESATYLSHYRQVTDSRLHETLQEYKSHCRHLNSSIETYRRAYVPAIASKATSNWQLIKRKHNICVYHKHRKRHSSARTTASLDEFTRPKGDNLIKASGHLHGTTVQELLRGVLATTTEDLRLTSSMLHPNSFVDAHIVSVGDTDTSPCNTSSAIHNVADTLPEYQGFLSHVFKFPGIPMSLLRYRHFMCYNRIGTVLDNQSGETYGYYMLEAVDLPSDLLFMHENEHYHQSKVMETTFHDDGPRQTDSMERHLEELGDGCWSKKAQKCDYHTTKASLSFTWLLKQTKQDLVQVFVSSDFNLGKLITPRLGRHFIAQHLLSYLTNTRSCYQAKLCTLVLTDPVSRGNFRITQHANKTKQRRQSFVNSEFESLREQRRQVCSICSVQISPLLLRSLTSGKRVRYGKILHCQACSHPVCRRCCTKQILFSKALLTKWSETSDDSSRFHWWKYSRHIGDTSNRFNDTEMSSLDPLVAYDDMATHGRWSDLQLHWQDQVDFRHFGRISDLNSRPNASKENSFSSLPHKGVFCLECICTLLPNNIASRVLLMNRQQQITLIQRKYRYFNQKSRYSTETHLHNYPMMHTIHVSSSEFSQPSFCLSKAQNNGRGVLRWWHSFVAVLRNDRKAQRGPSFEPMALGTGLYEEEGQFVLDTISPSTLSIARTKSQTMVQTQGSSIRFTSISRTRESMDENRRITSSEMDEEMYSFVSCSEYQSYGGKLRVEDAVA</sequence>
<dbReference type="PANTHER" id="PTHR13510:SF44">
    <property type="entry name" value="RABENOSYN-5"/>
    <property type="match status" value="1"/>
</dbReference>
<proteinExistence type="predicted"/>
<protein>
    <submittedName>
        <fullName evidence="1">Uncharacterized protein</fullName>
    </submittedName>
</protein>
<dbReference type="InParanoid" id="A0A024GPJ0"/>
<name>A0A024GPJ0_9STRA</name>
<evidence type="ECO:0000313" key="1">
    <source>
        <dbReference type="EMBL" id="CCI48719.1"/>
    </source>
</evidence>
<dbReference type="EMBL" id="CAIX01000244">
    <property type="protein sequence ID" value="CCI48719.1"/>
    <property type="molecule type" value="Genomic_DNA"/>
</dbReference>
<reference evidence="1 2" key="1">
    <citation type="submission" date="2012-05" db="EMBL/GenBank/DDBJ databases">
        <title>Recombination and specialization in a pathogen metapopulation.</title>
        <authorList>
            <person name="Gardiner A."/>
            <person name="Kemen E."/>
            <person name="Schultz-Larsen T."/>
            <person name="MacLean D."/>
            <person name="Van Oosterhout C."/>
            <person name="Jones J.D.G."/>
        </authorList>
    </citation>
    <scope>NUCLEOTIDE SEQUENCE [LARGE SCALE GENOMIC DNA]</scope>
    <source>
        <strain evidence="1 2">Ac Nc2</strain>
    </source>
</reference>